<dbReference type="InterPro" id="IPR046357">
    <property type="entry name" value="PPIase_dom_sf"/>
</dbReference>
<feature type="region of interest" description="Disordered" evidence="1">
    <location>
        <begin position="226"/>
        <end position="263"/>
    </location>
</feature>
<accession>A0A2S7WKM0</accession>
<organism evidence="2 3">
    <name type="scientific">Polaribacter porphyrae</name>
    <dbReference type="NCBI Taxonomy" id="1137780"/>
    <lineage>
        <taxon>Bacteria</taxon>
        <taxon>Pseudomonadati</taxon>
        <taxon>Bacteroidota</taxon>
        <taxon>Flavobacteriia</taxon>
        <taxon>Flavobacteriales</taxon>
        <taxon>Flavobacteriaceae</taxon>
    </lineage>
</organism>
<evidence type="ECO:0000313" key="2">
    <source>
        <dbReference type="EMBL" id="PQJ78150.1"/>
    </source>
</evidence>
<dbReference type="EMBL" id="MSCN01000001">
    <property type="protein sequence ID" value="PQJ78150.1"/>
    <property type="molecule type" value="Genomic_DNA"/>
</dbReference>
<gene>
    <name evidence="2" type="ORF">BTO18_02620</name>
</gene>
<keyword evidence="3" id="KW-1185">Reference proteome</keyword>
<dbReference type="Proteomes" id="UP000238882">
    <property type="component" value="Unassembled WGS sequence"/>
</dbReference>
<dbReference type="GO" id="GO:0003755">
    <property type="term" value="F:peptidyl-prolyl cis-trans isomerase activity"/>
    <property type="evidence" value="ECO:0007669"/>
    <property type="project" value="InterPro"/>
</dbReference>
<reference evidence="2 3" key="1">
    <citation type="submission" date="2016-12" db="EMBL/GenBank/DDBJ databases">
        <title>Trade-off between light-utilization and light-protection in marine flavobacteria.</title>
        <authorList>
            <person name="Kumagai Y."/>
            <person name="Yoshizawa S."/>
            <person name="Kogure K."/>
            <person name="Iwasaki W."/>
        </authorList>
    </citation>
    <scope>NUCLEOTIDE SEQUENCE [LARGE SCALE GENOMIC DNA]</scope>
    <source>
        <strain evidence="2 3">NBRC 108759</strain>
    </source>
</reference>
<dbReference type="PROSITE" id="PS51257">
    <property type="entry name" value="PROKAR_LIPOPROTEIN"/>
    <property type="match status" value="1"/>
</dbReference>
<name>A0A2S7WKM0_9FLAO</name>
<proteinExistence type="predicted"/>
<evidence type="ECO:0000256" key="1">
    <source>
        <dbReference type="SAM" id="MobiDB-lite"/>
    </source>
</evidence>
<dbReference type="AlphaFoldDB" id="A0A2S7WKM0"/>
<dbReference type="RefSeq" id="WP_105014731.1">
    <property type="nucleotide sequence ID" value="NZ_MSCN01000001.1"/>
</dbReference>
<dbReference type="OrthoDB" id="1424215at2"/>
<comment type="caution">
    <text evidence="2">The sequence shown here is derived from an EMBL/GenBank/DDBJ whole genome shotgun (WGS) entry which is preliminary data.</text>
</comment>
<evidence type="ECO:0000313" key="3">
    <source>
        <dbReference type="Proteomes" id="UP000238882"/>
    </source>
</evidence>
<dbReference type="Gene3D" id="3.10.50.40">
    <property type="match status" value="1"/>
</dbReference>
<sequence>MNKIKYIFSVLAVVVIIYACGDDNFISNPFADVNYEELAVSDNDSLVKFLKSHYYDSTLDTIKSIVNGETAMFDETNNLDIINLEENDINYKLYVYKKEQGNPIVDKSFPTVVDSLFINYKLMLLPRADSLGAAIETNTNIWFSSDQNIRGWAHGFTKFLGGNNVTNNGPITFADTGKGYLFIPGGLGYPSINFQIGQDPNARPYDRVLIFEIELLDFVKDTDHDNDGKPSILEDANGDGDPRNDFSDPNNPTLADYLNPNIK</sequence>
<protein>
    <submittedName>
        <fullName evidence="2">Uncharacterized protein</fullName>
    </submittedName>
</protein>